<dbReference type="GO" id="GO:0016747">
    <property type="term" value="F:acyltransferase activity, transferring groups other than amino-acyl groups"/>
    <property type="evidence" value="ECO:0007669"/>
    <property type="project" value="InterPro"/>
</dbReference>
<keyword evidence="2" id="KW-0808">Transferase</keyword>
<dbReference type="EMBL" id="JACIEH010000003">
    <property type="protein sequence ID" value="MBB4099861.1"/>
    <property type="molecule type" value="Genomic_DNA"/>
</dbReference>
<dbReference type="Proteomes" id="UP000557392">
    <property type="component" value="Unassembled WGS sequence"/>
</dbReference>
<dbReference type="CDD" id="cd04301">
    <property type="entry name" value="NAT_SF"/>
    <property type="match status" value="1"/>
</dbReference>
<dbReference type="RefSeq" id="WP_183999217.1">
    <property type="nucleotide sequence ID" value="NZ_JACIEH010000003.1"/>
</dbReference>
<organism evidence="2 3">
    <name type="scientific">Sphingomonas kyeonggiensis</name>
    <dbReference type="NCBI Taxonomy" id="1268553"/>
    <lineage>
        <taxon>Bacteria</taxon>
        <taxon>Pseudomonadati</taxon>
        <taxon>Pseudomonadota</taxon>
        <taxon>Alphaproteobacteria</taxon>
        <taxon>Sphingomonadales</taxon>
        <taxon>Sphingomonadaceae</taxon>
        <taxon>Sphingomonas</taxon>
    </lineage>
</organism>
<dbReference type="Pfam" id="PF13508">
    <property type="entry name" value="Acetyltransf_7"/>
    <property type="match status" value="1"/>
</dbReference>
<comment type="caution">
    <text evidence="2">The sequence shown here is derived from an EMBL/GenBank/DDBJ whole genome shotgun (WGS) entry which is preliminary data.</text>
</comment>
<proteinExistence type="predicted"/>
<dbReference type="InterPro" id="IPR016181">
    <property type="entry name" value="Acyl_CoA_acyltransferase"/>
</dbReference>
<dbReference type="PANTHER" id="PTHR43233">
    <property type="entry name" value="FAMILY N-ACETYLTRANSFERASE, PUTATIVE (AFU_ORTHOLOGUE AFUA_6G03350)-RELATED"/>
    <property type="match status" value="1"/>
</dbReference>
<evidence type="ECO:0000259" key="1">
    <source>
        <dbReference type="PROSITE" id="PS51186"/>
    </source>
</evidence>
<keyword evidence="3" id="KW-1185">Reference proteome</keyword>
<reference evidence="2 3" key="1">
    <citation type="submission" date="2020-08" db="EMBL/GenBank/DDBJ databases">
        <title>Genomic Encyclopedia of Type Strains, Phase IV (KMG-IV): sequencing the most valuable type-strain genomes for metagenomic binning, comparative biology and taxonomic classification.</title>
        <authorList>
            <person name="Goeker M."/>
        </authorList>
    </citation>
    <scope>NUCLEOTIDE SEQUENCE [LARGE SCALE GENOMIC DNA]</scope>
    <source>
        <strain evidence="2 3">DSM 101806</strain>
    </source>
</reference>
<accession>A0A7W6NYK0</accession>
<dbReference type="Gene3D" id="3.40.630.30">
    <property type="match status" value="1"/>
</dbReference>
<gene>
    <name evidence="2" type="ORF">GGR46_003433</name>
</gene>
<dbReference type="PANTHER" id="PTHR43233:SF1">
    <property type="entry name" value="FAMILY N-ACETYLTRANSFERASE, PUTATIVE (AFU_ORTHOLOGUE AFUA_6G03350)-RELATED"/>
    <property type="match status" value="1"/>
</dbReference>
<dbReference type="AlphaFoldDB" id="A0A7W6NYK0"/>
<dbReference type="SUPFAM" id="SSF55729">
    <property type="entry name" value="Acyl-CoA N-acyltransferases (Nat)"/>
    <property type="match status" value="1"/>
</dbReference>
<dbReference type="InterPro" id="IPR053144">
    <property type="entry name" value="Acetyltransferase_Butenolide"/>
</dbReference>
<dbReference type="PROSITE" id="PS51186">
    <property type="entry name" value="GNAT"/>
    <property type="match status" value="1"/>
</dbReference>
<evidence type="ECO:0000313" key="3">
    <source>
        <dbReference type="Proteomes" id="UP000557392"/>
    </source>
</evidence>
<protein>
    <submittedName>
        <fullName evidence="2">N-acetylglutamate synthase-like GNAT family acetyltransferase</fullName>
    </submittedName>
</protein>
<name>A0A7W6NYK0_9SPHN</name>
<feature type="domain" description="N-acetyltransferase" evidence="1">
    <location>
        <begin position="6"/>
        <end position="145"/>
    </location>
</feature>
<dbReference type="InterPro" id="IPR000182">
    <property type="entry name" value="GNAT_dom"/>
</dbReference>
<evidence type="ECO:0000313" key="2">
    <source>
        <dbReference type="EMBL" id="MBB4099861.1"/>
    </source>
</evidence>
<sequence length="145" mass="16615">MSDYRISFDKAELDLDLIHAFLSGSYWAKGIPRHIVETSIRNSFCAAVFAKDEAGQDEQVGFARLITDFATFAYLADVFVLPAHRGKGVGMQMLEAVQAHPELTGLRRWLLFTRDMQPLYARLGWTPIPHPERCMERHDVDLYTR</sequence>